<dbReference type="SUPFAM" id="SSF53335">
    <property type="entry name" value="S-adenosyl-L-methionine-dependent methyltransferases"/>
    <property type="match status" value="1"/>
</dbReference>
<evidence type="ECO:0000256" key="4">
    <source>
        <dbReference type="ARBA" id="ARBA00022747"/>
    </source>
</evidence>
<feature type="active site" evidence="5">
    <location>
        <position position="101"/>
    </location>
</feature>
<accession>A0ABY6FU88</accession>
<dbReference type="PANTHER" id="PTHR10629">
    <property type="entry name" value="CYTOSINE-SPECIFIC METHYLTRANSFERASE"/>
    <property type="match status" value="1"/>
</dbReference>
<keyword evidence="2 5" id="KW-0808">Transferase</keyword>
<keyword evidence="10" id="KW-1185">Reference proteome</keyword>
<dbReference type="EC" id="2.1.1.37" evidence="7"/>
<evidence type="ECO:0000256" key="3">
    <source>
        <dbReference type="ARBA" id="ARBA00022691"/>
    </source>
</evidence>
<keyword evidence="4" id="KW-0680">Restriction system</keyword>
<keyword evidence="3 5" id="KW-0949">S-adenosyl-L-methionine</keyword>
<dbReference type="GO" id="GO:0008168">
    <property type="term" value="F:methyltransferase activity"/>
    <property type="evidence" value="ECO:0007669"/>
    <property type="project" value="UniProtKB-KW"/>
</dbReference>
<dbReference type="InterPro" id="IPR018117">
    <property type="entry name" value="C5_DNA_meth_AS"/>
</dbReference>
<organism evidence="9 10">
    <name type="scientific">Arthrobacter koreensis</name>
    <dbReference type="NCBI Taxonomy" id="199136"/>
    <lineage>
        <taxon>Bacteria</taxon>
        <taxon>Bacillati</taxon>
        <taxon>Actinomycetota</taxon>
        <taxon>Actinomycetes</taxon>
        <taxon>Micrococcales</taxon>
        <taxon>Micrococcaceae</taxon>
        <taxon>Arthrobacter</taxon>
    </lineage>
</organism>
<gene>
    <name evidence="9" type="ORF">N9A08_03700</name>
</gene>
<dbReference type="RefSeq" id="WP_263128376.1">
    <property type="nucleotide sequence ID" value="NZ_CP106856.1"/>
</dbReference>
<feature type="compositionally biased region" description="Basic and acidic residues" evidence="8">
    <location>
        <begin position="12"/>
        <end position="21"/>
    </location>
</feature>
<dbReference type="InterPro" id="IPR050390">
    <property type="entry name" value="C5-Methyltransferase"/>
</dbReference>
<comment type="similarity">
    <text evidence="5 6">Belongs to the class I-like SAM-binding methyltransferase superfamily. C5-methyltransferase family.</text>
</comment>
<feature type="region of interest" description="Disordered" evidence="8">
    <location>
        <begin position="1"/>
        <end position="21"/>
    </location>
</feature>
<proteinExistence type="inferred from homology"/>
<dbReference type="PROSITE" id="PS00094">
    <property type="entry name" value="C5_MTASE_1"/>
    <property type="match status" value="1"/>
</dbReference>
<dbReference type="GO" id="GO:0032259">
    <property type="term" value="P:methylation"/>
    <property type="evidence" value="ECO:0007669"/>
    <property type="project" value="UniProtKB-KW"/>
</dbReference>
<comment type="catalytic activity">
    <reaction evidence="7">
        <text>a 2'-deoxycytidine in DNA + S-adenosyl-L-methionine = a 5-methyl-2'-deoxycytidine in DNA + S-adenosyl-L-homocysteine + H(+)</text>
        <dbReference type="Rhea" id="RHEA:13681"/>
        <dbReference type="Rhea" id="RHEA-COMP:11369"/>
        <dbReference type="Rhea" id="RHEA-COMP:11370"/>
        <dbReference type="ChEBI" id="CHEBI:15378"/>
        <dbReference type="ChEBI" id="CHEBI:57856"/>
        <dbReference type="ChEBI" id="CHEBI:59789"/>
        <dbReference type="ChEBI" id="CHEBI:85452"/>
        <dbReference type="ChEBI" id="CHEBI:85454"/>
        <dbReference type="EC" id="2.1.1.37"/>
    </reaction>
</comment>
<dbReference type="Gene3D" id="3.40.50.150">
    <property type="entry name" value="Vaccinia Virus protein VP39"/>
    <property type="match status" value="1"/>
</dbReference>
<dbReference type="PROSITE" id="PS51679">
    <property type="entry name" value="SAM_MT_C5"/>
    <property type="match status" value="1"/>
</dbReference>
<name>A0ABY6FU88_9MICC</name>
<evidence type="ECO:0000256" key="1">
    <source>
        <dbReference type="ARBA" id="ARBA00022603"/>
    </source>
</evidence>
<keyword evidence="1 5" id="KW-0489">Methyltransferase</keyword>
<dbReference type="Pfam" id="PF00145">
    <property type="entry name" value="DNA_methylase"/>
    <property type="match status" value="1"/>
</dbReference>
<dbReference type="Gene3D" id="3.90.120.10">
    <property type="entry name" value="DNA Methylase, subunit A, domain 2"/>
    <property type="match status" value="1"/>
</dbReference>
<reference evidence="9" key="1">
    <citation type="submission" date="2022-09" db="EMBL/GenBank/DDBJ databases">
        <authorList>
            <person name="Li D."/>
            <person name="Cheng J."/>
            <person name="Li Y."/>
        </authorList>
    </citation>
    <scope>NUCLEOTIDE SEQUENCE</scope>
    <source>
        <strain evidence="9">DL</strain>
    </source>
</reference>
<dbReference type="PANTHER" id="PTHR10629:SF52">
    <property type="entry name" value="DNA (CYTOSINE-5)-METHYLTRANSFERASE 1"/>
    <property type="match status" value="1"/>
</dbReference>
<evidence type="ECO:0000256" key="2">
    <source>
        <dbReference type="ARBA" id="ARBA00022679"/>
    </source>
</evidence>
<evidence type="ECO:0000256" key="8">
    <source>
        <dbReference type="SAM" id="MobiDB-lite"/>
    </source>
</evidence>
<dbReference type="Proteomes" id="UP001063368">
    <property type="component" value="Chromosome"/>
</dbReference>
<evidence type="ECO:0000256" key="5">
    <source>
        <dbReference type="PROSITE-ProRule" id="PRU01016"/>
    </source>
</evidence>
<evidence type="ECO:0000256" key="6">
    <source>
        <dbReference type="RuleBase" id="RU000416"/>
    </source>
</evidence>
<dbReference type="InterPro" id="IPR001525">
    <property type="entry name" value="C5_MeTfrase"/>
</dbReference>
<sequence>MTKFPDATPDPTDVRPMNEDRMTTGKGIMDIRTIDLFAGAGGLSLGFGQAGLGFRPVFAVEIDPAAARTYQRHFGTDVETGSVTDVEVFPEAEVIIGGPPCQGFSPLGRDRDDASRAELNELWQQYLRAVRQVRPEAFVIENVPEFQKSAQFMALLDMMESDPVLKQYAFAYGPLNAADYGAPQRRIRGIFVAVRGARGVQWPPPVTHGPKAETGTPYVTVRDAIGDLPLYPTAVEPIVTEGTEGSHQELHLKRNPRPTSLERYKAIPEGGNRFDLARNRPDLLPRCWAEKPTGTTDVMGRLWWERPSPTIRTEFFKPEKGRYLHPEANRPITHREAARLQGFPDDFIFAGTKIEIARQIGNAVPTALAQAIAHHVFAALIARRIEDVA</sequence>
<evidence type="ECO:0000256" key="7">
    <source>
        <dbReference type="RuleBase" id="RU000417"/>
    </source>
</evidence>
<dbReference type="PRINTS" id="PR00105">
    <property type="entry name" value="C5METTRFRASE"/>
</dbReference>
<evidence type="ECO:0000313" key="10">
    <source>
        <dbReference type="Proteomes" id="UP001063368"/>
    </source>
</evidence>
<dbReference type="EMBL" id="CP106856">
    <property type="protein sequence ID" value="UYB36790.1"/>
    <property type="molecule type" value="Genomic_DNA"/>
</dbReference>
<protein>
    <recommendedName>
        <fullName evidence="7">Cytosine-specific methyltransferase</fullName>
        <ecNumber evidence="7">2.1.1.37</ecNumber>
    </recommendedName>
</protein>
<dbReference type="InterPro" id="IPR029063">
    <property type="entry name" value="SAM-dependent_MTases_sf"/>
</dbReference>
<dbReference type="NCBIfam" id="TIGR00675">
    <property type="entry name" value="dcm"/>
    <property type="match status" value="1"/>
</dbReference>
<evidence type="ECO:0000313" key="9">
    <source>
        <dbReference type="EMBL" id="UYB36790.1"/>
    </source>
</evidence>